<evidence type="ECO:0000256" key="7">
    <source>
        <dbReference type="PROSITE-ProRule" id="PRU01373"/>
    </source>
</evidence>
<dbReference type="RefSeq" id="WP_073039600.1">
    <property type="nucleotide sequence ID" value="NZ_FQUO01000002.1"/>
</dbReference>
<dbReference type="SUPFAM" id="SSF47090">
    <property type="entry name" value="PGBD-like"/>
    <property type="match status" value="1"/>
</dbReference>
<dbReference type="GO" id="GO:0008360">
    <property type="term" value="P:regulation of cell shape"/>
    <property type="evidence" value="ECO:0007669"/>
    <property type="project" value="UniProtKB-UniRule"/>
</dbReference>
<reference evidence="9 10" key="1">
    <citation type="submission" date="2016-11" db="EMBL/GenBank/DDBJ databases">
        <authorList>
            <person name="Jaros S."/>
            <person name="Januszkiewicz K."/>
            <person name="Wedrychowicz H."/>
        </authorList>
    </citation>
    <scope>NUCLEOTIDE SEQUENCE [LARGE SCALE GENOMIC DNA]</scope>
    <source>
        <strain evidence="9 10">DSM 26897</strain>
    </source>
</reference>
<dbReference type="InterPro" id="IPR005490">
    <property type="entry name" value="LD_TPept_cat_dom"/>
</dbReference>
<dbReference type="UniPathway" id="UPA00219"/>
<dbReference type="EMBL" id="FQUO01000002">
    <property type="protein sequence ID" value="SHE59802.1"/>
    <property type="molecule type" value="Genomic_DNA"/>
</dbReference>
<dbReference type="InterPro" id="IPR045380">
    <property type="entry name" value="LD_TPept_scaffold_dom"/>
</dbReference>
<evidence type="ECO:0000256" key="6">
    <source>
        <dbReference type="ARBA" id="ARBA00023316"/>
    </source>
</evidence>
<feature type="domain" description="L,D-TPase catalytic" evidence="8">
    <location>
        <begin position="321"/>
        <end position="483"/>
    </location>
</feature>
<protein>
    <submittedName>
        <fullName evidence="9">Murein L,D-transpeptidase YcbB/YkuD</fullName>
    </submittedName>
</protein>
<dbReference type="GO" id="GO:0004180">
    <property type="term" value="F:carboxypeptidase activity"/>
    <property type="evidence" value="ECO:0007669"/>
    <property type="project" value="UniProtKB-ARBA"/>
</dbReference>
<dbReference type="PROSITE" id="PS51257">
    <property type="entry name" value="PROKAR_LIPOPROTEIN"/>
    <property type="match status" value="1"/>
</dbReference>
<accession>A0A1M4USU1</accession>
<dbReference type="OrthoDB" id="9778545at2"/>
<evidence type="ECO:0000313" key="9">
    <source>
        <dbReference type="EMBL" id="SHE59802.1"/>
    </source>
</evidence>
<feature type="active site" description="Nucleophile" evidence="7">
    <location>
        <position position="455"/>
    </location>
</feature>
<dbReference type="CDD" id="cd16913">
    <property type="entry name" value="YkuD_like"/>
    <property type="match status" value="1"/>
</dbReference>
<evidence type="ECO:0000259" key="8">
    <source>
        <dbReference type="PROSITE" id="PS52029"/>
    </source>
</evidence>
<keyword evidence="10" id="KW-1185">Reference proteome</keyword>
<dbReference type="InterPro" id="IPR036365">
    <property type="entry name" value="PGBD-like_sf"/>
</dbReference>
<feature type="active site" description="Proton donor/acceptor" evidence="7">
    <location>
        <position position="436"/>
    </location>
</feature>
<dbReference type="PROSITE" id="PS52029">
    <property type="entry name" value="LD_TPASE"/>
    <property type="match status" value="1"/>
</dbReference>
<dbReference type="Gene3D" id="2.40.440.10">
    <property type="entry name" value="L,D-transpeptidase catalytic domain-like"/>
    <property type="match status" value="1"/>
</dbReference>
<keyword evidence="5 7" id="KW-0573">Peptidoglycan synthesis</keyword>
<proteinExistence type="inferred from homology"/>
<comment type="similarity">
    <text evidence="2">Belongs to the YkuD family.</text>
</comment>
<dbReference type="GO" id="GO:0009252">
    <property type="term" value="P:peptidoglycan biosynthetic process"/>
    <property type="evidence" value="ECO:0007669"/>
    <property type="project" value="UniProtKB-UniPathway"/>
</dbReference>
<dbReference type="Gene3D" id="1.10.101.10">
    <property type="entry name" value="PGBD-like superfamily/PGBD"/>
    <property type="match status" value="1"/>
</dbReference>
<evidence type="ECO:0000256" key="1">
    <source>
        <dbReference type="ARBA" id="ARBA00004752"/>
    </source>
</evidence>
<keyword evidence="3" id="KW-0808">Transferase</keyword>
<keyword evidence="4 7" id="KW-0133">Cell shape</keyword>
<dbReference type="AlphaFoldDB" id="A0A1M4USU1"/>
<dbReference type="STRING" id="1302690.BUE76_13475"/>
<evidence type="ECO:0000256" key="3">
    <source>
        <dbReference type="ARBA" id="ARBA00022679"/>
    </source>
</evidence>
<dbReference type="Pfam" id="PF01471">
    <property type="entry name" value="PG_binding_1"/>
    <property type="match status" value="1"/>
</dbReference>
<dbReference type="InterPro" id="IPR038063">
    <property type="entry name" value="Transpep_catalytic_dom"/>
</dbReference>
<name>A0A1M4USU1_9BACT</name>
<gene>
    <name evidence="9" type="ORF">SAMN05444008_10244</name>
</gene>
<dbReference type="SUPFAM" id="SSF141523">
    <property type="entry name" value="L,D-transpeptidase catalytic domain-like"/>
    <property type="match status" value="1"/>
</dbReference>
<evidence type="ECO:0000313" key="10">
    <source>
        <dbReference type="Proteomes" id="UP000184368"/>
    </source>
</evidence>
<dbReference type="GO" id="GO:0016740">
    <property type="term" value="F:transferase activity"/>
    <property type="evidence" value="ECO:0007669"/>
    <property type="project" value="UniProtKB-KW"/>
</dbReference>
<dbReference type="GO" id="GO:0071555">
    <property type="term" value="P:cell wall organization"/>
    <property type="evidence" value="ECO:0007669"/>
    <property type="project" value="UniProtKB-UniRule"/>
</dbReference>
<evidence type="ECO:0000256" key="2">
    <source>
        <dbReference type="ARBA" id="ARBA00005992"/>
    </source>
</evidence>
<dbReference type="Pfam" id="PF20142">
    <property type="entry name" value="Scaffold"/>
    <property type="match status" value="1"/>
</dbReference>
<dbReference type="Proteomes" id="UP000184368">
    <property type="component" value="Unassembled WGS sequence"/>
</dbReference>
<organism evidence="9 10">
    <name type="scientific">Cnuella takakiae</name>
    <dbReference type="NCBI Taxonomy" id="1302690"/>
    <lineage>
        <taxon>Bacteria</taxon>
        <taxon>Pseudomonadati</taxon>
        <taxon>Bacteroidota</taxon>
        <taxon>Chitinophagia</taxon>
        <taxon>Chitinophagales</taxon>
        <taxon>Chitinophagaceae</taxon>
        <taxon>Cnuella</taxon>
    </lineage>
</organism>
<comment type="pathway">
    <text evidence="1 7">Cell wall biogenesis; peptidoglycan biosynthesis.</text>
</comment>
<dbReference type="PANTHER" id="PTHR41533:SF2">
    <property type="entry name" value="BLR7131 PROTEIN"/>
    <property type="match status" value="1"/>
</dbReference>
<dbReference type="Pfam" id="PF03734">
    <property type="entry name" value="YkuD"/>
    <property type="match status" value="1"/>
</dbReference>
<dbReference type="PANTHER" id="PTHR41533">
    <property type="entry name" value="L,D-TRANSPEPTIDASE HI_1667-RELATED"/>
    <property type="match status" value="1"/>
</dbReference>
<evidence type="ECO:0000256" key="5">
    <source>
        <dbReference type="ARBA" id="ARBA00022984"/>
    </source>
</evidence>
<dbReference type="InterPro" id="IPR052905">
    <property type="entry name" value="LD-transpeptidase_YkuD-like"/>
</dbReference>
<dbReference type="InterPro" id="IPR002477">
    <property type="entry name" value="Peptidoglycan-bd-like"/>
</dbReference>
<evidence type="ECO:0000256" key="4">
    <source>
        <dbReference type="ARBA" id="ARBA00022960"/>
    </source>
</evidence>
<keyword evidence="6 7" id="KW-0961">Cell wall biogenesis/degradation</keyword>
<sequence length="536" mass="61845">MYRLNILGILIWFLYACNNGESQTTAVATQRDTTIVAANSYSDIFLDSSLLSTFLAQRNPTDSIGSLMRNFYNSRNFQAAWFNERGKLTNQALSFWNLHEQHFKLTGDSAIYSQSLHARMDRLVEEDTTLLPDRNLLEQTDLELTEHFFHFARYAYAGKLDPGKLQWYIPRKQVDAVRLLDSLLVHQGANLDDWEPVNPMYGKVRRELKRYYDLQRKGSEDSILPGRNKVFQLGDTGLAVAQLNRKLFLLGDCHDSSKVDFYTANTVAAVKRAQQRFGLTANGVADMRLIKELNVSYRKRIEQLLVNMERMRWVPREAKGDHIIVNIPEFRLHAYNDTGKVFDMRIVVGKSGTSTVVFNDELKYVVFSPYWNVPASIVRNEIMPAMRRNPGYLARKNMEQTGTSGGLPVIRQKPGGSNSLGLVKFLFPNSYNIYFHDTPSKSLFSQDKRAFSHGCIRLAEPVKMAQWLLRDQPHWTAEKINEAMHQSKEKWVTVKQPVPVFISYFTAWVDREGLLHFRDDIYGHDKEMAEQMFARK</sequence>
<dbReference type="InterPro" id="IPR036366">
    <property type="entry name" value="PGBDSf"/>
</dbReference>